<keyword evidence="5" id="KW-0646">Protease inhibitor</keyword>
<dbReference type="InterPro" id="IPR020901">
    <property type="entry name" value="Prtase_inh_Kunz-CS"/>
</dbReference>
<dbReference type="InterPro" id="IPR036179">
    <property type="entry name" value="Ig-like_dom_sf"/>
</dbReference>
<dbReference type="PROSITE" id="PS50279">
    <property type="entry name" value="BPTI_KUNITZ_2"/>
    <property type="match status" value="2"/>
</dbReference>
<evidence type="ECO:0000256" key="8">
    <source>
        <dbReference type="ARBA" id="ARBA00023157"/>
    </source>
</evidence>
<dbReference type="SMART" id="SM00409">
    <property type="entry name" value="IG"/>
    <property type="match status" value="1"/>
</dbReference>
<dbReference type="EMBL" id="OV696694">
    <property type="protein sequence ID" value="CAH1274304.1"/>
    <property type="molecule type" value="Genomic_DNA"/>
</dbReference>
<dbReference type="AlphaFoldDB" id="A0A8K0F3X2"/>
<evidence type="ECO:0000256" key="10">
    <source>
        <dbReference type="ARBA" id="ARBA00023319"/>
    </source>
</evidence>
<dbReference type="InterPro" id="IPR001134">
    <property type="entry name" value="Netrin_domain"/>
</dbReference>
<protein>
    <submittedName>
        <fullName evidence="18">WFIKKN2 protein</fullName>
    </submittedName>
</protein>
<evidence type="ECO:0000313" key="19">
    <source>
        <dbReference type="Proteomes" id="UP000838412"/>
    </source>
</evidence>
<accession>A0A8K0F3X2</accession>
<feature type="domain" description="Kazal-like" evidence="17">
    <location>
        <begin position="117"/>
        <end position="163"/>
    </location>
</feature>
<dbReference type="Gene3D" id="3.30.60.30">
    <property type="match status" value="1"/>
</dbReference>
<dbReference type="PROSITE" id="PS51465">
    <property type="entry name" value="KAZAL_2"/>
    <property type="match status" value="1"/>
</dbReference>
<dbReference type="SUPFAM" id="SSF57362">
    <property type="entry name" value="BPTI-like"/>
    <property type="match status" value="2"/>
</dbReference>
<dbReference type="GO" id="GO:0048019">
    <property type="term" value="F:receptor antagonist activity"/>
    <property type="evidence" value="ECO:0007669"/>
    <property type="project" value="TreeGrafter"/>
</dbReference>
<name>A0A8K0F3X2_BRALA</name>
<evidence type="ECO:0000259" key="14">
    <source>
        <dbReference type="PROSITE" id="PS50279"/>
    </source>
</evidence>
<keyword evidence="6 12" id="KW-0732">Signal</keyword>
<evidence type="ECO:0000256" key="7">
    <source>
        <dbReference type="ARBA" id="ARBA00022900"/>
    </source>
</evidence>
<dbReference type="PROSITE" id="PS50189">
    <property type="entry name" value="NTR"/>
    <property type="match status" value="1"/>
</dbReference>
<keyword evidence="19" id="KW-1185">Reference proteome</keyword>
<dbReference type="PRINTS" id="PR00759">
    <property type="entry name" value="BASICPTASE"/>
</dbReference>
<evidence type="ECO:0000256" key="2">
    <source>
        <dbReference type="ARBA" id="ARBA00005743"/>
    </source>
</evidence>
<organism evidence="18 19">
    <name type="scientific">Branchiostoma lanceolatum</name>
    <name type="common">Common lancelet</name>
    <name type="synonym">Amphioxus lanceolatum</name>
    <dbReference type="NCBI Taxonomy" id="7740"/>
    <lineage>
        <taxon>Eukaryota</taxon>
        <taxon>Metazoa</taxon>
        <taxon>Chordata</taxon>
        <taxon>Cephalochordata</taxon>
        <taxon>Leptocardii</taxon>
        <taxon>Amphioxiformes</taxon>
        <taxon>Branchiostomatidae</taxon>
        <taxon>Branchiostoma</taxon>
    </lineage>
</organism>
<dbReference type="FunFam" id="4.10.410.10:FF:000020">
    <property type="entry name" value="Collagen, type VI, alpha 3"/>
    <property type="match status" value="2"/>
</dbReference>
<keyword evidence="9" id="KW-0481">Metalloenzyme inhibitor</keyword>
<evidence type="ECO:0000259" key="17">
    <source>
        <dbReference type="PROSITE" id="PS51465"/>
    </source>
</evidence>
<feature type="compositionally biased region" description="Basic and acidic residues" evidence="11">
    <location>
        <begin position="589"/>
        <end position="600"/>
    </location>
</feature>
<dbReference type="InterPro" id="IPR002350">
    <property type="entry name" value="Kazal_dom"/>
</dbReference>
<dbReference type="OrthoDB" id="8187079at2759"/>
<keyword evidence="8" id="KW-1015">Disulfide bond</keyword>
<keyword evidence="7" id="KW-0722">Serine protease inhibitor</keyword>
<dbReference type="InterPro" id="IPR036645">
    <property type="entry name" value="Elafin-like_sf"/>
</dbReference>
<evidence type="ECO:0000259" key="13">
    <source>
        <dbReference type="PROSITE" id="PS50189"/>
    </source>
</evidence>
<dbReference type="CDD" id="cd00104">
    <property type="entry name" value="KAZAL_FS"/>
    <property type="match status" value="1"/>
</dbReference>
<dbReference type="InterPro" id="IPR008197">
    <property type="entry name" value="WAP_dom"/>
</dbReference>
<evidence type="ECO:0000256" key="9">
    <source>
        <dbReference type="ARBA" id="ARBA00023215"/>
    </source>
</evidence>
<dbReference type="SUPFAM" id="SSF50242">
    <property type="entry name" value="TIMP-like"/>
    <property type="match status" value="1"/>
</dbReference>
<dbReference type="GO" id="GO:0007179">
    <property type="term" value="P:transforming growth factor beta receptor signaling pathway"/>
    <property type="evidence" value="ECO:0007669"/>
    <property type="project" value="TreeGrafter"/>
</dbReference>
<comment type="similarity">
    <text evidence="2">Belongs to the WFIKKN family.</text>
</comment>
<dbReference type="InterPro" id="IPR007110">
    <property type="entry name" value="Ig-like_dom"/>
</dbReference>
<gene>
    <name evidence="18" type="primary">WFIKKN2</name>
    <name evidence="18" type="ORF">BLAG_LOCUS25368</name>
</gene>
<dbReference type="SUPFAM" id="SSF57256">
    <property type="entry name" value="Elafin-like"/>
    <property type="match status" value="1"/>
</dbReference>
<feature type="domain" description="WAP" evidence="16">
    <location>
        <begin position="26"/>
        <end position="74"/>
    </location>
</feature>
<dbReference type="PANTHER" id="PTHR45938:SF11">
    <property type="entry name" value="WAP, KAZAL, IMMUNOGLOBULIN, KUNITZ AND NTR DOMAIN-CONTAINING PROTEIN 2-LIKE"/>
    <property type="match status" value="1"/>
</dbReference>
<comment type="subcellular location">
    <subcellularLocation>
        <location evidence="1">Secreted</location>
    </subcellularLocation>
</comment>
<dbReference type="InterPro" id="IPR036880">
    <property type="entry name" value="Kunitz_BPTI_sf"/>
</dbReference>
<evidence type="ECO:0000256" key="5">
    <source>
        <dbReference type="ARBA" id="ARBA00022690"/>
    </source>
</evidence>
<dbReference type="InterPro" id="IPR036058">
    <property type="entry name" value="Kazal_dom_sf"/>
</dbReference>
<feature type="signal peptide" evidence="12">
    <location>
        <begin position="1"/>
        <end position="18"/>
    </location>
</feature>
<feature type="domain" description="BPTI/Kunitz inhibitor" evidence="14">
    <location>
        <begin position="364"/>
        <end position="414"/>
    </location>
</feature>
<dbReference type="Pfam" id="PF01759">
    <property type="entry name" value="NTR"/>
    <property type="match status" value="1"/>
</dbReference>
<dbReference type="PANTHER" id="PTHR45938">
    <property type="entry name" value="ACP24A4-RELATED"/>
    <property type="match status" value="1"/>
</dbReference>
<dbReference type="InterPro" id="IPR018933">
    <property type="entry name" value="Netrin_module_non-TIMP"/>
</dbReference>
<dbReference type="PROSITE" id="PS50835">
    <property type="entry name" value="IG_LIKE"/>
    <property type="match status" value="1"/>
</dbReference>
<reference evidence="18" key="1">
    <citation type="submission" date="2022-01" db="EMBL/GenBank/DDBJ databases">
        <authorList>
            <person name="Braso-Vives M."/>
        </authorList>
    </citation>
    <scope>NUCLEOTIDE SEQUENCE</scope>
</reference>
<feature type="domain" description="BPTI/Kunitz inhibitor" evidence="14">
    <location>
        <begin position="306"/>
        <end position="356"/>
    </location>
</feature>
<dbReference type="Gene3D" id="4.10.75.10">
    <property type="entry name" value="Elafin-like"/>
    <property type="match status" value="1"/>
</dbReference>
<dbReference type="PROSITE" id="PS00280">
    <property type="entry name" value="BPTI_KUNITZ_1"/>
    <property type="match status" value="2"/>
</dbReference>
<dbReference type="GO" id="GO:0004867">
    <property type="term" value="F:serine-type endopeptidase inhibitor activity"/>
    <property type="evidence" value="ECO:0007669"/>
    <property type="project" value="UniProtKB-KW"/>
</dbReference>
<dbReference type="SMART" id="SM00280">
    <property type="entry name" value="KAZAL"/>
    <property type="match status" value="1"/>
</dbReference>
<evidence type="ECO:0000259" key="16">
    <source>
        <dbReference type="PROSITE" id="PS51390"/>
    </source>
</evidence>
<feature type="domain" description="Ig-like" evidence="15">
    <location>
        <begin position="194"/>
        <end position="284"/>
    </location>
</feature>
<keyword evidence="4" id="KW-0483">Metalloprotease inhibitor</keyword>
<feature type="domain" description="NTR" evidence="13">
    <location>
        <begin position="414"/>
        <end position="547"/>
    </location>
</feature>
<dbReference type="PROSITE" id="PS51390">
    <property type="entry name" value="WAP"/>
    <property type="match status" value="1"/>
</dbReference>
<evidence type="ECO:0000259" key="15">
    <source>
        <dbReference type="PROSITE" id="PS50835"/>
    </source>
</evidence>
<dbReference type="InterPro" id="IPR003598">
    <property type="entry name" value="Ig_sub2"/>
</dbReference>
<dbReference type="InterPro" id="IPR008993">
    <property type="entry name" value="TIMP-like_OB-fold"/>
</dbReference>
<dbReference type="CDD" id="cd00109">
    <property type="entry name" value="Kunitz-type"/>
    <property type="match status" value="2"/>
</dbReference>
<dbReference type="Gene3D" id="2.40.50.120">
    <property type="match status" value="1"/>
</dbReference>
<dbReference type="SMART" id="SM00217">
    <property type="entry name" value="WAP"/>
    <property type="match status" value="1"/>
</dbReference>
<evidence type="ECO:0000256" key="11">
    <source>
        <dbReference type="SAM" id="MobiDB-lite"/>
    </source>
</evidence>
<dbReference type="SUPFAM" id="SSF100895">
    <property type="entry name" value="Kazal-type serine protease inhibitors"/>
    <property type="match status" value="1"/>
</dbReference>
<dbReference type="InterPro" id="IPR013783">
    <property type="entry name" value="Ig-like_fold"/>
</dbReference>
<dbReference type="SUPFAM" id="SSF48726">
    <property type="entry name" value="Immunoglobulin"/>
    <property type="match status" value="1"/>
</dbReference>
<dbReference type="Pfam" id="PF13927">
    <property type="entry name" value="Ig_3"/>
    <property type="match status" value="1"/>
</dbReference>
<feature type="chain" id="PRO_5035478398" evidence="12">
    <location>
        <begin position="19"/>
        <end position="615"/>
    </location>
</feature>
<dbReference type="Pfam" id="PF00095">
    <property type="entry name" value="WAP"/>
    <property type="match status" value="1"/>
</dbReference>
<dbReference type="Gene3D" id="4.10.410.10">
    <property type="entry name" value="Pancreatic trypsin inhibitor Kunitz domain"/>
    <property type="match status" value="2"/>
</dbReference>
<evidence type="ECO:0000313" key="18">
    <source>
        <dbReference type="EMBL" id="CAH1274304.1"/>
    </source>
</evidence>
<dbReference type="InterPro" id="IPR003599">
    <property type="entry name" value="Ig_sub"/>
</dbReference>
<evidence type="ECO:0000256" key="3">
    <source>
        <dbReference type="ARBA" id="ARBA00022525"/>
    </source>
</evidence>
<proteinExistence type="inferred from homology"/>
<dbReference type="SMART" id="SM00408">
    <property type="entry name" value="IGc2"/>
    <property type="match status" value="1"/>
</dbReference>
<evidence type="ECO:0000256" key="12">
    <source>
        <dbReference type="SAM" id="SignalP"/>
    </source>
</evidence>
<dbReference type="Pfam" id="PF07648">
    <property type="entry name" value="Kazal_2"/>
    <property type="match status" value="1"/>
</dbReference>
<dbReference type="InterPro" id="IPR002223">
    <property type="entry name" value="Kunitz_BPTI"/>
</dbReference>
<dbReference type="SMART" id="SM00131">
    <property type="entry name" value="KU"/>
    <property type="match status" value="2"/>
</dbReference>
<dbReference type="SMART" id="SM00643">
    <property type="entry name" value="C345C"/>
    <property type="match status" value="1"/>
</dbReference>
<sequence length="615" mass="67773">MAARIVLLGSFLVRACLAVTVPPTASTLHLGVCPRFYVDSLSTCNNRCLSDEDCLEQEKCCNNACGDSSCVTAADETVPTTVTTTTTEESLGGSCRGYDCMQQGAVCTVVDGRPKCVCESLCPVDKEPSFVCASDGMTYFNECYMNATACELGKAIHVVPCKAVIRNTGAPTSTWTHEVPSMMEDSSQPATSGPIIISDPFIHMVREDDNITLECLVSGVPTPTIFWQKQGDTNILGPGNSFHHFEVSEKGTLTISYIQVEDEGNYTCMAVNVAGDISVEFPVKVIPTSTPEPLPDGSTFSPEDACSLPKDEGSCEDSVPSWYYNGERQVCEQFVYSGCGGNENRFDSIHECIRSCPDVTAATCRLQAAAGPCKRYRTRWHYDISKGECQWFIYGGCAGNDNNFETLDSCNDACPYHVANACNKCPNRYGMVEYFCMSDFAIVGTVLDIIDYNIDERPKAVIMLETVYKDSHGMFESAESAFALEIRLNFTIRQPCPCPELKKEEQYIIMGTVQNGYPMVDKDSFVKTLNDKRKQRLRHTATATHVCENLKSYNSEDDNLGEPTHDSADGTLSLTPTPPDMASPRSHTHREDSADRQDRLEDIEDSADTDLFWYL</sequence>
<dbReference type="Gene3D" id="2.60.40.10">
    <property type="entry name" value="Immunoglobulins"/>
    <property type="match status" value="1"/>
</dbReference>
<dbReference type="FunFam" id="2.60.40.10:FF:000032">
    <property type="entry name" value="palladin isoform X1"/>
    <property type="match status" value="1"/>
</dbReference>
<evidence type="ECO:0000256" key="1">
    <source>
        <dbReference type="ARBA" id="ARBA00004613"/>
    </source>
</evidence>
<evidence type="ECO:0000256" key="6">
    <source>
        <dbReference type="ARBA" id="ARBA00022729"/>
    </source>
</evidence>
<keyword evidence="3" id="KW-0964">Secreted</keyword>
<dbReference type="Pfam" id="PF00014">
    <property type="entry name" value="Kunitz_BPTI"/>
    <property type="match status" value="2"/>
</dbReference>
<keyword evidence="10" id="KW-0393">Immunoglobulin domain</keyword>
<dbReference type="GO" id="GO:0005615">
    <property type="term" value="C:extracellular space"/>
    <property type="evidence" value="ECO:0007669"/>
    <property type="project" value="TreeGrafter"/>
</dbReference>
<feature type="region of interest" description="Disordered" evidence="11">
    <location>
        <begin position="553"/>
        <end position="602"/>
    </location>
</feature>
<dbReference type="Proteomes" id="UP000838412">
    <property type="component" value="Chromosome 9"/>
</dbReference>
<dbReference type="GO" id="GO:0050431">
    <property type="term" value="F:transforming growth factor beta binding"/>
    <property type="evidence" value="ECO:0007669"/>
    <property type="project" value="TreeGrafter"/>
</dbReference>
<evidence type="ECO:0000256" key="4">
    <source>
        <dbReference type="ARBA" id="ARBA00022608"/>
    </source>
</evidence>